<dbReference type="InterPro" id="IPR003107">
    <property type="entry name" value="HAT"/>
</dbReference>
<dbReference type="EMBL" id="JALJOT010000003">
    <property type="protein sequence ID" value="KAK9916456.1"/>
    <property type="molecule type" value="Genomic_DNA"/>
</dbReference>
<sequence>MLGCCFGGSVEDADQEGLLWASAFPPTEKLWEGGDFTFLGSGIYYKKILFINVKVYAVALYVETAVARKELRRLQDEGFFKGQGYTDDSLTAALNAGRFRKCLQIQMLRSASEENVLTGDLFPPGFTDFADAKVSQKPPVVSFNSMPIPANYVPGLGRGATGFTTRSDIGPARMAPDLPAAPGAPAPAAAAAKPAQKPAENDAEDDTKFDEFMGNDSGALAGTFGEYDQDDKEADEVWEAIDTFMDQRRKDQREKRLKEEIEKYRKENPKITEQFAPFKRKLAEVSLSEWEAIPEIGDYTQHKRNKMQIFTPTPDNLLTKKLAESENTTTLDTRGGLDGLATPGGISTNLTDIGEGRRKVVSINLDRMADSVSGQTVVDPKGYLTDLNSITLTSDAEIGDIKKARTLLKSVINTNPKHAPGWVAAARLEELAGKLAEARKLIMKGCELCPTSEDVWLEAARFQTQDNAKALLARGVAANPTSVKLWMQAARLEMDDAAKSRVLRRALERIPTSVRLWRAAVELANQSDARVLLSRAVECCPQHVELWLALARLESYENARKVLNKARQAIPSDASIWITAAKLEEAQGNKHMVEKIIDRGIISLEANNVVIKREDWLKEAEAAEETNPPMVATCQAIVKAVIGNGVEEEDRKITWKADAEECLKKGKVETARAIYSHALQVFPGKKSVWINAAKLEKEHGTPETLDAMLKKAVSYCPQSEVLWLMAAKEKWVAGDVEAARHILSEAFSANPDSEAVWLAAFKLEFENDEPQRARALLARARDTPTSSTRRVWMKSAIVERELGNAAEERQLLQEGIKKFPGFHKLYLMLGQLEERQGRAEAARAAYLDGLKRCMDSVPLWRSIARLEEAGGSVAKARALLEQARLKNPKNEELWLAAVRTEQRAGNAKAAETLMAKALQDCPTSGPLNAEAVAMAPRPQRRARSLDALKRCNDDPHIIAAVAQLFWNDRKVEKARSWFNRALLLKPDIGDFWALLYKFESQFGTPELQAGVLERCKKADPRHGERWQRVSKNPDNAHKPIDFILKKVVVDLDKEPPP</sequence>
<keyword evidence="4" id="KW-0508">mRNA splicing</keyword>
<evidence type="ECO:0000256" key="2">
    <source>
        <dbReference type="ARBA" id="ARBA00022664"/>
    </source>
</evidence>
<evidence type="ECO:0008006" key="12">
    <source>
        <dbReference type="Google" id="ProtNLM"/>
    </source>
</evidence>
<dbReference type="Pfam" id="PF05843">
    <property type="entry name" value="Suf"/>
    <property type="match status" value="1"/>
</dbReference>
<keyword evidence="6" id="KW-0175">Coiled coil</keyword>
<accession>A0ABR2YXP8</accession>
<evidence type="ECO:0000256" key="5">
    <source>
        <dbReference type="ARBA" id="ARBA00023242"/>
    </source>
</evidence>
<comment type="caution">
    <text evidence="10">The sequence shown here is derived from an EMBL/GenBank/DDBJ whole genome shotgun (WGS) entry which is preliminary data.</text>
</comment>
<dbReference type="SMART" id="SM00386">
    <property type="entry name" value="HAT"/>
    <property type="match status" value="14"/>
</dbReference>
<dbReference type="InterPro" id="IPR011990">
    <property type="entry name" value="TPR-like_helical_dom_sf"/>
</dbReference>
<dbReference type="Gene3D" id="3.50.70.10">
    <property type="match status" value="1"/>
</dbReference>
<feature type="compositionally biased region" description="Low complexity" evidence="7">
    <location>
        <begin position="175"/>
        <end position="198"/>
    </location>
</feature>
<dbReference type="PANTHER" id="PTHR11246:SF1">
    <property type="entry name" value="PRE-MRNA-PROCESSING FACTOR 6"/>
    <property type="match status" value="1"/>
</dbReference>
<dbReference type="InterPro" id="IPR010491">
    <property type="entry name" value="PRP1_N"/>
</dbReference>
<gene>
    <name evidence="10" type="ORF">WJX75_002825</name>
</gene>
<keyword evidence="5" id="KW-0539">Nucleus</keyword>
<feature type="domain" description="PRP1 splicing factor N-terminal" evidence="9">
    <location>
        <begin position="149"/>
        <end position="301"/>
    </location>
</feature>
<evidence type="ECO:0000256" key="6">
    <source>
        <dbReference type="SAM" id="Coils"/>
    </source>
</evidence>
<dbReference type="Pfam" id="PF13432">
    <property type="entry name" value="TPR_16"/>
    <property type="match status" value="1"/>
</dbReference>
<keyword evidence="3" id="KW-0677">Repeat</keyword>
<evidence type="ECO:0000256" key="1">
    <source>
        <dbReference type="ARBA" id="ARBA00004123"/>
    </source>
</evidence>
<evidence type="ECO:0000259" key="8">
    <source>
        <dbReference type="Pfam" id="PF05843"/>
    </source>
</evidence>
<comment type="subcellular location">
    <subcellularLocation>
        <location evidence="1">Nucleus</location>
    </subcellularLocation>
</comment>
<feature type="region of interest" description="Disordered" evidence="7">
    <location>
        <begin position="175"/>
        <end position="204"/>
    </location>
</feature>
<dbReference type="PANTHER" id="PTHR11246">
    <property type="entry name" value="PRE-MRNA SPLICING FACTOR"/>
    <property type="match status" value="1"/>
</dbReference>
<dbReference type="InterPro" id="IPR019734">
    <property type="entry name" value="TPR_rpt"/>
</dbReference>
<dbReference type="Pfam" id="PF06424">
    <property type="entry name" value="PRP1_N"/>
    <property type="match status" value="1"/>
</dbReference>
<evidence type="ECO:0000259" key="9">
    <source>
        <dbReference type="Pfam" id="PF06424"/>
    </source>
</evidence>
<protein>
    <recommendedName>
        <fullName evidence="12">TPR-like protein</fullName>
    </recommendedName>
</protein>
<dbReference type="SMART" id="SM00028">
    <property type="entry name" value="TPR"/>
    <property type="match status" value="7"/>
</dbReference>
<name>A0ABR2YXP8_9CHLO</name>
<dbReference type="InterPro" id="IPR008847">
    <property type="entry name" value="Suf"/>
</dbReference>
<evidence type="ECO:0000256" key="4">
    <source>
        <dbReference type="ARBA" id="ARBA00023187"/>
    </source>
</evidence>
<proteinExistence type="predicted"/>
<evidence type="ECO:0000256" key="3">
    <source>
        <dbReference type="ARBA" id="ARBA00022737"/>
    </source>
</evidence>
<dbReference type="Pfam" id="PF23240">
    <property type="entry name" value="HAT_PRP39_N"/>
    <property type="match status" value="1"/>
</dbReference>
<keyword evidence="2" id="KW-0507">mRNA processing</keyword>
<keyword evidence="11" id="KW-1185">Reference proteome</keyword>
<dbReference type="Proteomes" id="UP001491310">
    <property type="component" value="Unassembled WGS sequence"/>
</dbReference>
<evidence type="ECO:0000256" key="7">
    <source>
        <dbReference type="SAM" id="MobiDB-lite"/>
    </source>
</evidence>
<dbReference type="SUPFAM" id="SSF54626">
    <property type="entry name" value="Chalcone isomerase"/>
    <property type="match status" value="1"/>
</dbReference>
<feature type="domain" description="Suppressor of forked" evidence="8">
    <location>
        <begin position="453"/>
        <end position="601"/>
    </location>
</feature>
<evidence type="ECO:0000313" key="11">
    <source>
        <dbReference type="Proteomes" id="UP001491310"/>
    </source>
</evidence>
<evidence type="ECO:0000313" key="10">
    <source>
        <dbReference type="EMBL" id="KAK9916456.1"/>
    </source>
</evidence>
<dbReference type="InterPro" id="IPR036298">
    <property type="entry name" value="Chalcone_isomerase_sf"/>
</dbReference>
<dbReference type="InterPro" id="IPR045075">
    <property type="entry name" value="Syf1-like"/>
</dbReference>
<dbReference type="Pfam" id="PF13428">
    <property type="entry name" value="TPR_14"/>
    <property type="match status" value="1"/>
</dbReference>
<feature type="coiled-coil region" evidence="6">
    <location>
        <begin position="247"/>
        <end position="274"/>
    </location>
</feature>
<reference evidence="10 11" key="1">
    <citation type="journal article" date="2024" name="Nat. Commun.">
        <title>Phylogenomics reveals the evolutionary origins of lichenization in chlorophyte algae.</title>
        <authorList>
            <person name="Puginier C."/>
            <person name="Libourel C."/>
            <person name="Otte J."/>
            <person name="Skaloud P."/>
            <person name="Haon M."/>
            <person name="Grisel S."/>
            <person name="Petersen M."/>
            <person name="Berrin J.G."/>
            <person name="Delaux P.M."/>
            <person name="Dal Grande F."/>
            <person name="Keller J."/>
        </authorList>
    </citation>
    <scope>NUCLEOTIDE SEQUENCE [LARGE SCALE GENOMIC DNA]</scope>
    <source>
        <strain evidence="10 11">SAG 216-7</strain>
    </source>
</reference>
<organism evidence="10 11">
    <name type="scientific">Coccomyxa subellipsoidea</name>
    <dbReference type="NCBI Taxonomy" id="248742"/>
    <lineage>
        <taxon>Eukaryota</taxon>
        <taxon>Viridiplantae</taxon>
        <taxon>Chlorophyta</taxon>
        <taxon>core chlorophytes</taxon>
        <taxon>Trebouxiophyceae</taxon>
        <taxon>Trebouxiophyceae incertae sedis</taxon>
        <taxon>Coccomyxaceae</taxon>
        <taxon>Coccomyxa</taxon>
    </lineage>
</organism>
<dbReference type="InterPro" id="IPR016088">
    <property type="entry name" value="Chalcone_isomerase_3-sand"/>
</dbReference>
<dbReference type="SUPFAM" id="SSF48452">
    <property type="entry name" value="TPR-like"/>
    <property type="match status" value="3"/>
</dbReference>
<dbReference type="Gene3D" id="1.25.40.10">
    <property type="entry name" value="Tetratricopeptide repeat domain"/>
    <property type="match status" value="5"/>
</dbReference>